<protein>
    <submittedName>
        <fullName evidence="1">Uncharacterized protein</fullName>
    </submittedName>
</protein>
<sequence>MMSATTASGACTIPALMSWMRSCDQPEPIDLLTFVGSFHECYSLTQKTKIKTPKKSECQIVLNFYCALQIERLETTTKISINSFETSCFPFCIGTSIVKNLIS</sequence>
<dbReference type="AlphaFoldDB" id="A0A4U8UK12"/>
<reference evidence="1 2" key="1">
    <citation type="journal article" date="2015" name="Genome Biol.">
        <title>Comparative genomics of Steinernema reveals deeply conserved gene regulatory networks.</title>
        <authorList>
            <person name="Dillman A.R."/>
            <person name="Macchietto M."/>
            <person name="Porter C.F."/>
            <person name="Rogers A."/>
            <person name="Williams B."/>
            <person name="Antoshechkin I."/>
            <person name="Lee M.M."/>
            <person name="Goodwin Z."/>
            <person name="Lu X."/>
            <person name="Lewis E.E."/>
            <person name="Goodrich-Blair H."/>
            <person name="Stock S.P."/>
            <person name="Adams B.J."/>
            <person name="Sternberg P.W."/>
            <person name="Mortazavi A."/>
        </authorList>
    </citation>
    <scope>NUCLEOTIDE SEQUENCE [LARGE SCALE GENOMIC DNA]</scope>
    <source>
        <strain evidence="1 2">ALL</strain>
    </source>
</reference>
<gene>
    <name evidence="1" type="ORF">L596_000959</name>
</gene>
<keyword evidence="2" id="KW-1185">Reference proteome</keyword>
<accession>A0A4U8UK12</accession>
<reference evidence="1 2" key="2">
    <citation type="journal article" date="2019" name="G3 (Bethesda)">
        <title>Hybrid Assembly of the Genome of the Entomopathogenic Nematode Steinernema carpocapsae Identifies the X-Chromosome.</title>
        <authorList>
            <person name="Serra L."/>
            <person name="Macchietto M."/>
            <person name="Macias-Munoz A."/>
            <person name="McGill C.J."/>
            <person name="Rodriguez I.M."/>
            <person name="Rodriguez B."/>
            <person name="Murad R."/>
            <person name="Mortazavi A."/>
        </authorList>
    </citation>
    <scope>NUCLEOTIDE SEQUENCE [LARGE SCALE GENOMIC DNA]</scope>
    <source>
        <strain evidence="1 2">ALL</strain>
    </source>
</reference>
<comment type="caution">
    <text evidence="1">The sequence shown here is derived from an EMBL/GenBank/DDBJ whole genome shotgun (WGS) entry which is preliminary data.</text>
</comment>
<dbReference type="EMBL" id="AZBU02000001">
    <property type="protein sequence ID" value="TMS33192.1"/>
    <property type="molecule type" value="Genomic_DNA"/>
</dbReference>
<evidence type="ECO:0000313" key="1">
    <source>
        <dbReference type="EMBL" id="TMS33192.1"/>
    </source>
</evidence>
<dbReference type="Proteomes" id="UP000298663">
    <property type="component" value="Unassembled WGS sequence"/>
</dbReference>
<evidence type="ECO:0000313" key="2">
    <source>
        <dbReference type="Proteomes" id="UP000298663"/>
    </source>
</evidence>
<organism evidence="1 2">
    <name type="scientific">Steinernema carpocapsae</name>
    <name type="common">Entomopathogenic nematode</name>
    <dbReference type="NCBI Taxonomy" id="34508"/>
    <lineage>
        <taxon>Eukaryota</taxon>
        <taxon>Metazoa</taxon>
        <taxon>Ecdysozoa</taxon>
        <taxon>Nematoda</taxon>
        <taxon>Chromadorea</taxon>
        <taxon>Rhabditida</taxon>
        <taxon>Tylenchina</taxon>
        <taxon>Panagrolaimomorpha</taxon>
        <taxon>Strongyloidoidea</taxon>
        <taxon>Steinernematidae</taxon>
        <taxon>Steinernema</taxon>
    </lineage>
</organism>
<proteinExistence type="predicted"/>
<name>A0A4U8UK12_STECR</name>